<dbReference type="GO" id="GO:0003964">
    <property type="term" value="F:RNA-directed DNA polymerase activity"/>
    <property type="evidence" value="ECO:0007669"/>
    <property type="project" value="UniProtKB-KW"/>
</dbReference>
<dbReference type="InterPro" id="IPR043502">
    <property type="entry name" value="DNA/RNA_pol_sf"/>
</dbReference>
<dbReference type="SUPFAM" id="SSF56672">
    <property type="entry name" value="DNA/RNA polymerases"/>
    <property type="match status" value="1"/>
</dbReference>
<accession>A0A699I7Y9</accession>
<dbReference type="AlphaFoldDB" id="A0A699I7Y9"/>
<dbReference type="CDD" id="cd09272">
    <property type="entry name" value="RNase_HI_RT_Ty1"/>
    <property type="match status" value="1"/>
</dbReference>
<dbReference type="PANTHER" id="PTHR11439">
    <property type="entry name" value="GAG-POL-RELATED RETROTRANSPOSON"/>
    <property type="match status" value="1"/>
</dbReference>
<evidence type="ECO:0000256" key="2">
    <source>
        <dbReference type="SAM" id="MobiDB-lite"/>
    </source>
</evidence>
<feature type="domain" description="Reverse transcriptase Ty1/copia-type" evidence="3">
    <location>
        <begin position="22"/>
        <end position="147"/>
    </location>
</feature>
<feature type="non-terminal residue" evidence="4">
    <location>
        <position position="756"/>
    </location>
</feature>
<evidence type="ECO:0000256" key="1">
    <source>
        <dbReference type="SAM" id="Coils"/>
    </source>
</evidence>
<reference evidence="4" key="1">
    <citation type="journal article" date="2019" name="Sci. Rep.">
        <title>Draft genome of Tanacetum cinerariifolium, the natural source of mosquito coil.</title>
        <authorList>
            <person name="Yamashiro T."/>
            <person name="Shiraishi A."/>
            <person name="Satake H."/>
            <person name="Nakayama K."/>
        </authorList>
    </citation>
    <scope>NUCLEOTIDE SEQUENCE</scope>
</reference>
<gene>
    <name evidence="4" type="ORF">Tci_496139</name>
</gene>
<organism evidence="4">
    <name type="scientific">Tanacetum cinerariifolium</name>
    <name type="common">Dalmatian daisy</name>
    <name type="synonym">Chrysanthemum cinerariifolium</name>
    <dbReference type="NCBI Taxonomy" id="118510"/>
    <lineage>
        <taxon>Eukaryota</taxon>
        <taxon>Viridiplantae</taxon>
        <taxon>Streptophyta</taxon>
        <taxon>Embryophyta</taxon>
        <taxon>Tracheophyta</taxon>
        <taxon>Spermatophyta</taxon>
        <taxon>Magnoliopsida</taxon>
        <taxon>eudicotyledons</taxon>
        <taxon>Gunneridae</taxon>
        <taxon>Pentapetalae</taxon>
        <taxon>asterids</taxon>
        <taxon>campanulids</taxon>
        <taxon>Asterales</taxon>
        <taxon>Asteraceae</taxon>
        <taxon>Asteroideae</taxon>
        <taxon>Anthemideae</taxon>
        <taxon>Anthemidinae</taxon>
        <taxon>Tanacetum</taxon>
    </lineage>
</organism>
<dbReference type="EMBL" id="BKCJ010256114">
    <property type="protein sequence ID" value="GEZ24166.1"/>
    <property type="molecule type" value="Genomic_DNA"/>
</dbReference>
<comment type="caution">
    <text evidence="4">The sequence shown here is derived from an EMBL/GenBank/DDBJ whole genome shotgun (WGS) entry which is preliminary data.</text>
</comment>
<protein>
    <submittedName>
        <fullName evidence="4">Putative reverse transcriptase, RNA-dependent DNA polymerase</fullName>
    </submittedName>
</protein>
<name>A0A699I7Y9_TANCI</name>
<evidence type="ECO:0000313" key="4">
    <source>
        <dbReference type="EMBL" id="GEZ24166.1"/>
    </source>
</evidence>
<feature type="region of interest" description="Disordered" evidence="2">
    <location>
        <begin position="514"/>
        <end position="548"/>
    </location>
</feature>
<keyword evidence="4" id="KW-0808">Transferase</keyword>
<sequence>VGSDDLRGALFVIYLISAHSRNKKDERGIVVKNKARLVAQGNSQEEGIDYDEVFAPVAKTEAIRLFLAYASFKDFVVYQMDVKSAFLYEKIEEEVYIYQPHGFEDPNFPDKVYKVEKALDGLHQAPRACQDKYMADILKKFDFSTVKTPSTPMEPNKALVKNAEAEDVDVHLYRSMIGTLMYLTASRPDITFAICACARDSPFDLEAYSDSDYAGASLDKKSTTGEYVAAANCYGQVLWIQNQIVENKESLIPTQMLDYGFNFLNIKIYIDNGSTNCIVENPVFHSKTKHIEIRHHFIRDSYEKKLIQVIKIHTDQNVAVGQINISKALYKISINFVTHTFSPNQTYPTSHSTFSINNGYFEVFDTYNMIAYLKKTKGSEGFHQIVNFLNSSHIKFALTENPTIYTLLIQQFWQTAVANTLDTREIQITATIDRNVKLIYEASIRRHLKLEDSDGISTLPNTKLFEQLALMGNIATAIICPATNETFNFSKMIFEGMGEGSTVPVESHHIPLGDLTISQPRHSSPSRVPTTPYDSPLPGGHTPGSDEGSLTLNELTVLWRMIEDIDQGTGVILVTLTKVSSQEDQPEDQLRVLSAAKILADATRIHTYSRRRRAVSSGSGRVSTASRIISAAEETVSTAGVSMTVSTAGMVQEVLLHQEQQKIRDEEENQRIAKAEEIAQRLQEEIDATERQNGSKIKELFEATMRRIQDFVPMKREGDKEVSKFTGAGGLKRDAEEELDQGSSKKQKTDEASGSV</sequence>
<dbReference type="InterPro" id="IPR013103">
    <property type="entry name" value="RVT_2"/>
</dbReference>
<dbReference type="PANTHER" id="PTHR11439:SF509">
    <property type="entry name" value="RNA-DIRECTED DNA POLYMERASE"/>
    <property type="match status" value="1"/>
</dbReference>
<proteinExistence type="predicted"/>
<evidence type="ECO:0000259" key="3">
    <source>
        <dbReference type="Pfam" id="PF07727"/>
    </source>
</evidence>
<feature type="compositionally biased region" description="Polar residues" evidence="2">
    <location>
        <begin position="516"/>
        <end position="533"/>
    </location>
</feature>
<keyword evidence="4" id="KW-0548">Nucleotidyltransferase</keyword>
<feature type="coiled-coil region" evidence="1">
    <location>
        <begin position="656"/>
        <end position="699"/>
    </location>
</feature>
<keyword evidence="4" id="KW-0695">RNA-directed DNA polymerase</keyword>
<feature type="non-terminal residue" evidence="4">
    <location>
        <position position="1"/>
    </location>
</feature>
<keyword evidence="1" id="KW-0175">Coiled coil</keyword>
<feature type="compositionally biased region" description="Basic and acidic residues" evidence="2">
    <location>
        <begin position="714"/>
        <end position="723"/>
    </location>
</feature>
<feature type="region of interest" description="Disordered" evidence="2">
    <location>
        <begin position="714"/>
        <end position="756"/>
    </location>
</feature>
<dbReference type="Pfam" id="PF07727">
    <property type="entry name" value="RVT_2"/>
    <property type="match status" value="1"/>
</dbReference>
<feature type="compositionally biased region" description="Basic and acidic residues" evidence="2">
    <location>
        <begin position="747"/>
        <end position="756"/>
    </location>
</feature>